<keyword evidence="2" id="KW-0548">Nucleotidyltransferase</keyword>
<reference evidence="8" key="1">
    <citation type="journal article" date="2012" name="Nat. Biotechnol.">
        <title>Draft genome sequence of pigeonpea (Cajanus cajan), an orphan legume crop of resource-poor farmers.</title>
        <authorList>
            <person name="Varshney R.K."/>
            <person name="Chen W."/>
            <person name="Li Y."/>
            <person name="Bharti A.K."/>
            <person name="Saxena R.K."/>
            <person name="Schlueter J.A."/>
            <person name="Donoghue M.T."/>
            <person name="Azam S."/>
            <person name="Fan G."/>
            <person name="Whaley A.M."/>
            <person name="Farmer A.D."/>
            <person name="Sheridan J."/>
            <person name="Iwata A."/>
            <person name="Tuteja R."/>
            <person name="Penmetsa R.V."/>
            <person name="Wu W."/>
            <person name="Upadhyaya H.D."/>
            <person name="Yang S.P."/>
            <person name="Shah T."/>
            <person name="Saxena K.B."/>
            <person name="Michael T."/>
            <person name="McCombie W.R."/>
            <person name="Yang B."/>
            <person name="Zhang G."/>
            <person name="Yang H."/>
            <person name="Wang J."/>
            <person name="Spillane C."/>
            <person name="Cook D.R."/>
            <person name="May G.D."/>
            <person name="Xu X."/>
            <person name="Jackson S.A."/>
        </authorList>
    </citation>
    <scope>NUCLEOTIDE SEQUENCE [LARGE SCALE GENOMIC DNA]</scope>
</reference>
<dbReference type="EMBL" id="KQ484838">
    <property type="protein sequence ID" value="KYP33590.1"/>
    <property type="molecule type" value="Genomic_DNA"/>
</dbReference>
<keyword evidence="4" id="KW-0255">Endonuclease</keyword>
<keyword evidence="1" id="KW-0808">Transferase</keyword>
<dbReference type="GO" id="GO:0004519">
    <property type="term" value="F:endonuclease activity"/>
    <property type="evidence" value="ECO:0007669"/>
    <property type="project" value="UniProtKB-KW"/>
</dbReference>
<dbReference type="Proteomes" id="UP000075243">
    <property type="component" value="Unassembled WGS sequence"/>
</dbReference>
<keyword evidence="5" id="KW-0378">Hydrolase</keyword>
<evidence type="ECO:0000313" key="8">
    <source>
        <dbReference type="EMBL" id="KYP33590.1"/>
    </source>
</evidence>
<dbReference type="InterPro" id="IPR001584">
    <property type="entry name" value="Integrase_cat-core"/>
</dbReference>
<dbReference type="GO" id="GO:0003676">
    <property type="term" value="F:nucleic acid binding"/>
    <property type="evidence" value="ECO:0007669"/>
    <property type="project" value="InterPro"/>
</dbReference>
<organism evidence="8 9">
    <name type="scientific">Cajanus cajan</name>
    <name type="common">Pigeon pea</name>
    <name type="synonym">Cajanus indicus</name>
    <dbReference type="NCBI Taxonomy" id="3821"/>
    <lineage>
        <taxon>Eukaryota</taxon>
        <taxon>Viridiplantae</taxon>
        <taxon>Streptophyta</taxon>
        <taxon>Embryophyta</taxon>
        <taxon>Tracheophyta</taxon>
        <taxon>Spermatophyta</taxon>
        <taxon>Magnoliopsida</taxon>
        <taxon>eudicotyledons</taxon>
        <taxon>Gunneridae</taxon>
        <taxon>Pentapetalae</taxon>
        <taxon>rosids</taxon>
        <taxon>fabids</taxon>
        <taxon>Fabales</taxon>
        <taxon>Fabaceae</taxon>
        <taxon>Papilionoideae</taxon>
        <taxon>50 kb inversion clade</taxon>
        <taxon>NPAAA clade</taxon>
        <taxon>indigoferoid/millettioid clade</taxon>
        <taxon>Phaseoleae</taxon>
        <taxon>Cajanus</taxon>
    </lineage>
</organism>
<evidence type="ECO:0000256" key="3">
    <source>
        <dbReference type="ARBA" id="ARBA00022722"/>
    </source>
</evidence>
<dbReference type="InterPro" id="IPR043502">
    <property type="entry name" value="DNA/RNA_pol_sf"/>
</dbReference>
<evidence type="ECO:0000256" key="2">
    <source>
        <dbReference type="ARBA" id="ARBA00022695"/>
    </source>
</evidence>
<dbReference type="Gramene" id="C.cajan_42673.t">
    <property type="protein sequence ID" value="C.cajan_42673.t.cds1"/>
    <property type="gene ID" value="C.cajan_42673"/>
</dbReference>
<dbReference type="GO" id="GO:0016787">
    <property type="term" value="F:hydrolase activity"/>
    <property type="evidence" value="ECO:0007669"/>
    <property type="project" value="UniProtKB-KW"/>
</dbReference>
<feature type="domain" description="Integrase catalytic" evidence="7">
    <location>
        <begin position="261"/>
        <end position="428"/>
    </location>
</feature>
<proteinExistence type="predicted"/>
<dbReference type="InterPro" id="IPR041373">
    <property type="entry name" value="RT_RNaseH"/>
</dbReference>
<dbReference type="InterPro" id="IPR012337">
    <property type="entry name" value="RNaseH-like_sf"/>
</dbReference>
<dbReference type="AlphaFoldDB" id="A0A151QTJ3"/>
<dbReference type="Gene3D" id="1.10.340.70">
    <property type="match status" value="1"/>
</dbReference>
<dbReference type="PANTHER" id="PTHR37984">
    <property type="entry name" value="PROTEIN CBG26694"/>
    <property type="match status" value="1"/>
</dbReference>
<evidence type="ECO:0000313" key="9">
    <source>
        <dbReference type="Proteomes" id="UP000075243"/>
    </source>
</evidence>
<dbReference type="Pfam" id="PF17921">
    <property type="entry name" value="Integrase_H2C2"/>
    <property type="match status" value="1"/>
</dbReference>
<dbReference type="InterPro" id="IPR036397">
    <property type="entry name" value="RNaseH_sf"/>
</dbReference>
<dbReference type="Gene3D" id="3.10.20.370">
    <property type="match status" value="1"/>
</dbReference>
<dbReference type="SUPFAM" id="SSF53098">
    <property type="entry name" value="Ribonuclease H-like"/>
    <property type="match status" value="1"/>
</dbReference>
<dbReference type="InterPro" id="IPR041588">
    <property type="entry name" value="Integrase_H2C2"/>
</dbReference>
<keyword evidence="3" id="KW-0540">Nuclease</keyword>
<dbReference type="FunFam" id="3.10.20.370:FF:000001">
    <property type="entry name" value="Retrovirus-related Pol polyprotein from transposon 17.6-like protein"/>
    <property type="match status" value="1"/>
</dbReference>
<keyword evidence="6" id="KW-0695">RNA-directed DNA polymerase</keyword>
<accession>A0A151QTJ3</accession>
<evidence type="ECO:0000259" key="7">
    <source>
        <dbReference type="PROSITE" id="PS50994"/>
    </source>
</evidence>
<gene>
    <name evidence="8" type="ORF">KK1_045543</name>
</gene>
<dbReference type="GO" id="GO:0003964">
    <property type="term" value="F:RNA-directed DNA polymerase activity"/>
    <property type="evidence" value="ECO:0007669"/>
    <property type="project" value="UniProtKB-KW"/>
</dbReference>
<evidence type="ECO:0000256" key="1">
    <source>
        <dbReference type="ARBA" id="ARBA00022679"/>
    </source>
</evidence>
<dbReference type="Pfam" id="PF00665">
    <property type="entry name" value="rve"/>
    <property type="match status" value="1"/>
</dbReference>
<dbReference type="PANTHER" id="PTHR37984:SF5">
    <property type="entry name" value="PROTEIN NYNRIN-LIKE"/>
    <property type="match status" value="1"/>
</dbReference>
<name>A0A151QTJ3_CAJCA</name>
<sequence length="572" mass="66220">MCDASDYAIGAVLGQRKSKIFHAIHYASKVLNETQVNYATTEKELLAIVYVLEKFRSYLISSKVIVFTDHAAIKYLLTKSDSKPRLIRWILLLQEFDLEIKDKKGSENHVADHLSRLVNSEVTALEPEVVEEFPDEKLLAIQARPWFADMANFKAAGVIPKDLNWHQRKKFFRDAKYYVWDDPHLFMIGADNLLRRCVTKEEAGNILWHCHNSPYGGHFNGERTAIKVLQSGFFWPTLFRDAHKHVQRCDNCERTGSISKRHERPLQNIQEVEVFDCWGNDFIGPLPLSFSNEYILLAVEYVSRWVEAIPTQKADAKTVVKFLKKNIFTWFGTPRVLISDGGSHFCNLQLQKVLEHYGVRHKVAIAYHPQTNGQAEVSNREITKILEKTVTSSRKDWSIKLEDALWAYRTAFKTPIGLSPFQLIYGKACHLPVELEHKAFWALKFLNLDAKAAGEHRKLQLLELEEMRLNAYEFSKQYKERIKAYHDKNILKRNFKPGQSVLLFNSRMRLFPGKLKSKWSGPFCIKEVKSYGAIEIEEPSSKRSWVVNGQRLKPYIGGDFERVIDVFTLEDH</sequence>
<dbReference type="Gene3D" id="3.30.420.10">
    <property type="entry name" value="Ribonuclease H-like superfamily/Ribonuclease H"/>
    <property type="match status" value="1"/>
</dbReference>
<evidence type="ECO:0000256" key="6">
    <source>
        <dbReference type="ARBA" id="ARBA00022918"/>
    </source>
</evidence>
<keyword evidence="9" id="KW-1185">Reference proteome</keyword>
<evidence type="ECO:0000256" key="5">
    <source>
        <dbReference type="ARBA" id="ARBA00022801"/>
    </source>
</evidence>
<dbReference type="PROSITE" id="PS50994">
    <property type="entry name" value="INTEGRASE"/>
    <property type="match status" value="1"/>
</dbReference>
<dbReference type="GO" id="GO:0015074">
    <property type="term" value="P:DNA integration"/>
    <property type="evidence" value="ECO:0007669"/>
    <property type="project" value="InterPro"/>
</dbReference>
<dbReference type="CDD" id="cd09274">
    <property type="entry name" value="RNase_HI_RT_Ty3"/>
    <property type="match status" value="1"/>
</dbReference>
<dbReference type="SUPFAM" id="SSF56672">
    <property type="entry name" value="DNA/RNA polymerases"/>
    <property type="match status" value="1"/>
</dbReference>
<dbReference type="Pfam" id="PF17917">
    <property type="entry name" value="RT_RNaseH"/>
    <property type="match status" value="1"/>
</dbReference>
<evidence type="ECO:0000256" key="4">
    <source>
        <dbReference type="ARBA" id="ARBA00022759"/>
    </source>
</evidence>
<protein>
    <submittedName>
        <fullName evidence="8">Retrotransposable element Tf2</fullName>
    </submittedName>
</protein>
<dbReference type="InterPro" id="IPR050951">
    <property type="entry name" value="Retrovirus_Pol_polyprotein"/>
</dbReference>